<sequence length="320" mass="35220">MGDFRFSFVLLGTSSHAELVERCQEAERLGYDTVFAADHLGVPAPFPTLVAAAAATRRLRVGTLVLNAPFWNPALLAREVATTDLLTDGRLEVGLGAGYVKWEFDEAGIAWEPFGARADRLEATVDELTRLFAAGGYERQAALRESYGLPVLAPVQRRGFAGSGPPLLIGGMGDRTLRIAAERADIVGIAGTLQVKGRPPGTLRLATAAETDERVRYARECAGARADRIEWQTLVQMVRRTDDRRAVAEELSTRYDGALSAEEVLDTPFVLIGTVEEMAERILRDRERYGFTYYTVHAPFIEEFAPVIERVRALTRGRHG</sequence>
<dbReference type="InterPro" id="IPR050172">
    <property type="entry name" value="SsuD_RutA_monooxygenase"/>
</dbReference>
<keyword evidence="3" id="KW-0560">Oxidoreductase</keyword>
<dbReference type="InterPro" id="IPR011251">
    <property type="entry name" value="Luciferase-like_dom"/>
</dbReference>
<organism evidence="6 7">
    <name type="scientific">Actinoallomurus liliacearum</name>
    <dbReference type="NCBI Taxonomy" id="1080073"/>
    <lineage>
        <taxon>Bacteria</taxon>
        <taxon>Bacillati</taxon>
        <taxon>Actinomycetota</taxon>
        <taxon>Actinomycetes</taxon>
        <taxon>Streptosporangiales</taxon>
        <taxon>Thermomonosporaceae</taxon>
        <taxon>Actinoallomurus</taxon>
    </lineage>
</organism>
<dbReference type="SUPFAM" id="SSF51679">
    <property type="entry name" value="Bacterial luciferase-like"/>
    <property type="match status" value="1"/>
</dbReference>
<keyword evidence="2" id="KW-0288">FMN</keyword>
<evidence type="ECO:0000313" key="6">
    <source>
        <dbReference type="EMBL" id="GAA4615422.1"/>
    </source>
</evidence>
<dbReference type="Pfam" id="PF00296">
    <property type="entry name" value="Bac_luciferase"/>
    <property type="match status" value="1"/>
</dbReference>
<evidence type="ECO:0000259" key="5">
    <source>
        <dbReference type="Pfam" id="PF00296"/>
    </source>
</evidence>
<dbReference type="NCBIfam" id="TIGR03621">
    <property type="entry name" value="F420_MSMEG_2516"/>
    <property type="match status" value="1"/>
</dbReference>
<protein>
    <submittedName>
        <fullName evidence="6">TIGR03621 family F420-dependent LLM class oxidoreductase</fullName>
    </submittedName>
</protein>
<keyword evidence="4" id="KW-0503">Monooxygenase</keyword>
<gene>
    <name evidence="6" type="ORF">GCM10023195_67940</name>
</gene>
<dbReference type="InterPro" id="IPR019923">
    <property type="entry name" value="Lucif-like_OxRdtase_MSMEG_2516"/>
</dbReference>
<dbReference type="Proteomes" id="UP001500212">
    <property type="component" value="Unassembled WGS sequence"/>
</dbReference>
<dbReference type="RefSeq" id="WP_345363763.1">
    <property type="nucleotide sequence ID" value="NZ_BAABHJ010000028.1"/>
</dbReference>
<evidence type="ECO:0000256" key="3">
    <source>
        <dbReference type="ARBA" id="ARBA00023002"/>
    </source>
</evidence>
<reference evidence="7" key="1">
    <citation type="journal article" date="2019" name="Int. J. Syst. Evol. Microbiol.">
        <title>The Global Catalogue of Microorganisms (GCM) 10K type strain sequencing project: providing services to taxonomists for standard genome sequencing and annotation.</title>
        <authorList>
            <consortium name="The Broad Institute Genomics Platform"/>
            <consortium name="The Broad Institute Genome Sequencing Center for Infectious Disease"/>
            <person name="Wu L."/>
            <person name="Ma J."/>
        </authorList>
    </citation>
    <scope>NUCLEOTIDE SEQUENCE [LARGE SCALE GENOMIC DNA]</scope>
    <source>
        <strain evidence="7">JCM 17938</strain>
    </source>
</reference>
<evidence type="ECO:0000256" key="4">
    <source>
        <dbReference type="ARBA" id="ARBA00023033"/>
    </source>
</evidence>
<evidence type="ECO:0000256" key="2">
    <source>
        <dbReference type="ARBA" id="ARBA00022643"/>
    </source>
</evidence>
<proteinExistence type="predicted"/>
<accession>A0ABP8TSX2</accession>
<dbReference type="Gene3D" id="3.20.20.30">
    <property type="entry name" value="Luciferase-like domain"/>
    <property type="match status" value="1"/>
</dbReference>
<comment type="caution">
    <text evidence="6">The sequence shown here is derived from an EMBL/GenBank/DDBJ whole genome shotgun (WGS) entry which is preliminary data.</text>
</comment>
<dbReference type="CDD" id="cd01097">
    <property type="entry name" value="Tetrahydromethanopterin_reductase"/>
    <property type="match status" value="1"/>
</dbReference>
<dbReference type="EMBL" id="BAABHJ010000028">
    <property type="protein sequence ID" value="GAA4615422.1"/>
    <property type="molecule type" value="Genomic_DNA"/>
</dbReference>
<dbReference type="PANTHER" id="PTHR42847:SF4">
    <property type="entry name" value="ALKANESULFONATE MONOOXYGENASE-RELATED"/>
    <property type="match status" value="1"/>
</dbReference>
<evidence type="ECO:0000313" key="7">
    <source>
        <dbReference type="Proteomes" id="UP001500212"/>
    </source>
</evidence>
<evidence type="ECO:0000256" key="1">
    <source>
        <dbReference type="ARBA" id="ARBA00022630"/>
    </source>
</evidence>
<dbReference type="InterPro" id="IPR036661">
    <property type="entry name" value="Luciferase-like_sf"/>
</dbReference>
<keyword evidence="7" id="KW-1185">Reference proteome</keyword>
<feature type="domain" description="Luciferase-like" evidence="5">
    <location>
        <begin position="15"/>
        <end position="291"/>
    </location>
</feature>
<name>A0ABP8TSX2_9ACTN</name>
<dbReference type="PANTHER" id="PTHR42847">
    <property type="entry name" value="ALKANESULFONATE MONOOXYGENASE"/>
    <property type="match status" value="1"/>
</dbReference>
<keyword evidence="1" id="KW-0285">Flavoprotein</keyword>